<evidence type="ECO:0000313" key="2">
    <source>
        <dbReference type="EMBL" id="MBD2344895.1"/>
    </source>
</evidence>
<keyword evidence="3" id="KW-1185">Reference proteome</keyword>
<accession>A0ABR8CSY9</accession>
<reference evidence="2 3" key="1">
    <citation type="journal article" date="2020" name="ISME J.">
        <title>Comparative genomics reveals insights into cyanobacterial evolution and habitat adaptation.</title>
        <authorList>
            <person name="Chen M.Y."/>
            <person name="Teng W.K."/>
            <person name="Zhao L."/>
            <person name="Hu C.X."/>
            <person name="Zhou Y.K."/>
            <person name="Han B.P."/>
            <person name="Song L.R."/>
            <person name="Shu W.S."/>
        </authorList>
    </citation>
    <scope>NUCLEOTIDE SEQUENCE [LARGE SCALE GENOMIC DNA]</scope>
    <source>
        <strain evidence="2 3">FACHB-260</strain>
    </source>
</reference>
<sequence>MKFNSALTTAFVVAGVITLGGVNLTSIQPAIAQRISPGEVWQQVYQQLPDFPRENQYTSRETGRVAENNTLASRLIRYHVYVKERAPNYRLDWKLTLADYLDANEIMYDSTYPGNDTLRQNPIEGDRAAISRLNRNQRNALVQVLTNIFNPNTTTQPTPRPSTSTSPNTPNTTLPQTGGAELLK</sequence>
<name>A0ABR8CSY9_9NOST</name>
<evidence type="ECO:0000313" key="3">
    <source>
        <dbReference type="Proteomes" id="UP000607281"/>
    </source>
</evidence>
<feature type="region of interest" description="Disordered" evidence="1">
    <location>
        <begin position="149"/>
        <end position="184"/>
    </location>
</feature>
<organism evidence="2 3">
    <name type="scientific">Anabaena subtropica FACHB-260</name>
    <dbReference type="NCBI Taxonomy" id="2692884"/>
    <lineage>
        <taxon>Bacteria</taxon>
        <taxon>Bacillati</taxon>
        <taxon>Cyanobacteriota</taxon>
        <taxon>Cyanophyceae</taxon>
        <taxon>Nostocales</taxon>
        <taxon>Nostocaceae</taxon>
        <taxon>Anabaena</taxon>
    </lineage>
</organism>
<feature type="compositionally biased region" description="Low complexity" evidence="1">
    <location>
        <begin position="150"/>
        <end position="177"/>
    </location>
</feature>
<proteinExistence type="predicted"/>
<evidence type="ECO:0000256" key="1">
    <source>
        <dbReference type="SAM" id="MobiDB-lite"/>
    </source>
</evidence>
<dbReference type="RefSeq" id="WP_190407346.1">
    <property type="nucleotide sequence ID" value="NZ_JACJRF010000017.1"/>
</dbReference>
<dbReference type="Proteomes" id="UP000607281">
    <property type="component" value="Unassembled WGS sequence"/>
</dbReference>
<gene>
    <name evidence="2" type="ORF">H6G18_12160</name>
</gene>
<dbReference type="EMBL" id="JACJRF010000017">
    <property type="protein sequence ID" value="MBD2344895.1"/>
    <property type="molecule type" value="Genomic_DNA"/>
</dbReference>
<comment type="caution">
    <text evidence="2">The sequence shown here is derived from an EMBL/GenBank/DDBJ whole genome shotgun (WGS) entry which is preliminary data.</text>
</comment>
<protein>
    <submittedName>
        <fullName evidence="2">Uncharacterized protein</fullName>
    </submittedName>
</protein>